<reference evidence="13 14" key="1">
    <citation type="submission" date="2020-01" db="EMBL/GenBank/DDBJ databases">
        <title>Muriicola jejuensis KCTC 22299.</title>
        <authorList>
            <person name="Wang G."/>
        </authorList>
    </citation>
    <scope>NUCLEOTIDE SEQUENCE [LARGE SCALE GENOMIC DNA]</scope>
    <source>
        <strain evidence="13 14">KCTC 22299</strain>
    </source>
</reference>
<keyword evidence="5 12" id="KW-1133">Transmembrane helix</keyword>
<feature type="transmembrane region" description="Helical" evidence="12">
    <location>
        <begin position="256"/>
        <end position="274"/>
    </location>
</feature>
<dbReference type="AlphaFoldDB" id="A0A6P0UCI2"/>
<evidence type="ECO:0000256" key="6">
    <source>
        <dbReference type="ARBA" id="ARBA00023002"/>
    </source>
</evidence>
<feature type="transmembrane region" description="Helical" evidence="12">
    <location>
        <begin position="211"/>
        <end position="232"/>
    </location>
</feature>
<evidence type="ECO:0000256" key="3">
    <source>
        <dbReference type="ARBA" id="ARBA00022692"/>
    </source>
</evidence>
<keyword evidence="4" id="KW-0479">Metal-binding</keyword>
<comment type="pathway">
    <text evidence="11">Porphyrin-containing compound metabolism.</text>
</comment>
<dbReference type="InterPro" id="IPR003780">
    <property type="entry name" value="COX15/CtaA_fam"/>
</dbReference>
<dbReference type="GO" id="GO:0006784">
    <property type="term" value="P:heme A biosynthetic process"/>
    <property type="evidence" value="ECO:0007669"/>
    <property type="project" value="InterPro"/>
</dbReference>
<comment type="subcellular location">
    <subcellularLocation>
        <location evidence="1">Membrane</location>
        <topology evidence="1">Multi-pass membrane protein</topology>
    </subcellularLocation>
</comment>
<gene>
    <name evidence="13" type="ORF">GWK09_09485</name>
</gene>
<dbReference type="Pfam" id="PF02628">
    <property type="entry name" value="COX15-CtaA"/>
    <property type="match status" value="2"/>
</dbReference>
<dbReference type="GO" id="GO:0046872">
    <property type="term" value="F:metal ion binding"/>
    <property type="evidence" value="ECO:0007669"/>
    <property type="project" value="UniProtKB-KW"/>
</dbReference>
<evidence type="ECO:0000256" key="5">
    <source>
        <dbReference type="ARBA" id="ARBA00022989"/>
    </source>
</evidence>
<organism evidence="13 14">
    <name type="scientific">Muriicola jejuensis</name>
    <dbReference type="NCBI Taxonomy" id="504488"/>
    <lineage>
        <taxon>Bacteria</taxon>
        <taxon>Pseudomonadati</taxon>
        <taxon>Bacteroidota</taxon>
        <taxon>Flavobacteriia</taxon>
        <taxon>Flavobacteriales</taxon>
        <taxon>Flavobacteriaceae</taxon>
        <taxon>Muriicola</taxon>
    </lineage>
</organism>
<keyword evidence="8" id="KW-0350">Heme biosynthesis</keyword>
<feature type="transmembrane region" description="Helical" evidence="12">
    <location>
        <begin position="286"/>
        <end position="306"/>
    </location>
</feature>
<accession>A0A6P0UCI2</accession>
<keyword evidence="6" id="KW-0560">Oxidoreductase</keyword>
<dbReference type="RefSeq" id="WP_163693064.1">
    <property type="nucleotide sequence ID" value="NZ_FXTW01000002.1"/>
</dbReference>
<dbReference type="GO" id="GO:0016020">
    <property type="term" value="C:membrane"/>
    <property type="evidence" value="ECO:0007669"/>
    <property type="project" value="UniProtKB-SubCell"/>
</dbReference>
<dbReference type="GO" id="GO:0016491">
    <property type="term" value="F:oxidoreductase activity"/>
    <property type="evidence" value="ECO:0007669"/>
    <property type="project" value="UniProtKB-KW"/>
</dbReference>
<evidence type="ECO:0000313" key="13">
    <source>
        <dbReference type="EMBL" id="NER10747.1"/>
    </source>
</evidence>
<evidence type="ECO:0000256" key="4">
    <source>
        <dbReference type="ARBA" id="ARBA00022723"/>
    </source>
</evidence>
<dbReference type="Proteomes" id="UP000468443">
    <property type="component" value="Unassembled WGS sequence"/>
</dbReference>
<keyword evidence="7" id="KW-0408">Iron</keyword>
<keyword evidence="14" id="KW-1185">Reference proteome</keyword>
<dbReference type="InterPro" id="IPR050450">
    <property type="entry name" value="COX15/CtaA_HemeA_synthase"/>
</dbReference>
<feature type="transmembrane region" description="Helical" evidence="12">
    <location>
        <begin position="12"/>
        <end position="30"/>
    </location>
</feature>
<evidence type="ECO:0000256" key="1">
    <source>
        <dbReference type="ARBA" id="ARBA00004141"/>
    </source>
</evidence>
<dbReference type="PANTHER" id="PTHR35457">
    <property type="entry name" value="HEME A SYNTHASE"/>
    <property type="match status" value="1"/>
</dbReference>
<keyword evidence="2" id="KW-1003">Cell membrane</keyword>
<feature type="transmembrane region" description="Helical" evidence="12">
    <location>
        <begin position="173"/>
        <end position="191"/>
    </location>
</feature>
<keyword evidence="9 12" id="KW-0472">Membrane</keyword>
<feature type="transmembrane region" description="Helical" evidence="12">
    <location>
        <begin position="143"/>
        <end position="167"/>
    </location>
</feature>
<dbReference type="EMBL" id="JAABOP010000002">
    <property type="protein sequence ID" value="NER10747.1"/>
    <property type="molecule type" value="Genomic_DNA"/>
</dbReference>
<feature type="transmembrane region" description="Helical" evidence="12">
    <location>
        <begin position="312"/>
        <end position="332"/>
    </location>
</feature>
<proteinExistence type="predicted"/>
<evidence type="ECO:0000256" key="9">
    <source>
        <dbReference type="ARBA" id="ARBA00023136"/>
    </source>
</evidence>
<evidence type="ECO:0000256" key="11">
    <source>
        <dbReference type="ARBA" id="ARBA00023444"/>
    </source>
</evidence>
<dbReference type="PANTHER" id="PTHR35457:SF1">
    <property type="entry name" value="HEME A SYNTHASE"/>
    <property type="match status" value="1"/>
</dbReference>
<keyword evidence="3 12" id="KW-0812">Transmembrane</keyword>
<evidence type="ECO:0000256" key="12">
    <source>
        <dbReference type="SAM" id="Phobius"/>
    </source>
</evidence>
<evidence type="ECO:0000256" key="8">
    <source>
        <dbReference type="ARBA" id="ARBA00023133"/>
    </source>
</evidence>
<protein>
    <submittedName>
        <fullName evidence="13">Heme A synthase</fullName>
    </submittedName>
</protein>
<name>A0A6P0UCI2_9FLAO</name>
<evidence type="ECO:0000256" key="10">
    <source>
        <dbReference type="ARBA" id="ARBA00023157"/>
    </source>
</evidence>
<sequence length="346" mass="39593">MRKYYRSLAKTSLILVYLVIIAGAVVRMTGSGMGCPDWPKCFGYYIPPTQEAELLWQPGRSFEKGQVIIREEALWVAKRDFTAGKDYEEDNWQAYEKHDYAIFNATHTWIEYINRLLGALAGLATLFLAFSSLGYWKMDKRITLLSWGVVIGMVFQAWLGATVVYSVLLPARITMHMVMALIIVAFLIYLLERSKEKRDPRPYDKTIHRLLWIALGLTMVQIVLGTQVRQFIDSQIDLLGENAKNLWLSDPRVSFYFHRSLSIAVVLLNGWIAYQIFAKKLGYGKIIGVLAIIGIEILTGIAMYYFDFPFGSQPLHLVLAALLFGLQFYLVLETRKPTTTRETSYL</sequence>
<keyword evidence="10" id="KW-1015">Disulfide bond</keyword>
<feature type="transmembrane region" description="Helical" evidence="12">
    <location>
        <begin position="116"/>
        <end position="136"/>
    </location>
</feature>
<comment type="caution">
    <text evidence="13">The sequence shown here is derived from an EMBL/GenBank/DDBJ whole genome shotgun (WGS) entry which is preliminary data.</text>
</comment>
<evidence type="ECO:0000256" key="2">
    <source>
        <dbReference type="ARBA" id="ARBA00022475"/>
    </source>
</evidence>
<evidence type="ECO:0000256" key="7">
    <source>
        <dbReference type="ARBA" id="ARBA00023004"/>
    </source>
</evidence>
<evidence type="ECO:0000313" key="14">
    <source>
        <dbReference type="Proteomes" id="UP000468443"/>
    </source>
</evidence>